<dbReference type="PANTHER" id="PTHR46791">
    <property type="entry name" value="EXPRESSED PROTEIN"/>
    <property type="match status" value="1"/>
</dbReference>
<evidence type="ECO:0000313" key="3">
    <source>
        <dbReference type="EMBL" id="KAL0993876.1"/>
    </source>
</evidence>
<dbReference type="SUPFAM" id="SSF53098">
    <property type="entry name" value="Ribonuclease H-like"/>
    <property type="match status" value="1"/>
</dbReference>
<dbReference type="Proteomes" id="UP001557470">
    <property type="component" value="Unassembled WGS sequence"/>
</dbReference>
<dbReference type="PROSITE" id="PS50994">
    <property type="entry name" value="INTEGRASE"/>
    <property type="match status" value="1"/>
</dbReference>
<keyword evidence="1" id="KW-0472">Membrane</keyword>
<feature type="transmembrane region" description="Helical" evidence="1">
    <location>
        <begin position="12"/>
        <end position="32"/>
    </location>
</feature>
<dbReference type="InterPro" id="IPR012337">
    <property type="entry name" value="RNaseH-like_sf"/>
</dbReference>
<organism evidence="3 4">
    <name type="scientific">Umbra pygmaea</name>
    <name type="common">Eastern mudminnow</name>
    <dbReference type="NCBI Taxonomy" id="75934"/>
    <lineage>
        <taxon>Eukaryota</taxon>
        <taxon>Metazoa</taxon>
        <taxon>Chordata</taxon>
        <taxon>Craniata</taxon>
        <taxon>Vertebrata</taxon>
        <taxon>Euteleostomi</taxon>
        <taxon>Actinopterygii</taxon>
        <taxon>Neopterygii</taxon>
        <taxon>Teleostei</taxon>
        <taxon>Protacanthopterygii</taxon>
        <taxon>Esociformes</taxon>
        <taxon>Umbridae</taxon>
        <taxon>Umbra</taxon>
    </lineage>
</organism>
<dbReference type="InterPro" id="IPR058913">
    <property type="entry name" value="Integrase_dom_put"/>
</dbReference>
<proteinExistence type="predicted"/>
<sequence>KKDIRSNTKAHYCVFCYSDIWVTSFFFCYGGVEQMDISVEFIGYISESLDALSIRLNQANQDVDTDHFYYRLESIIHVISRFALTHRLQKEEEIFNKLNTALLELDARSEFHWPTQALNNYVFVTKQQLEYLLELQLTVKDISKIFGLSVRTIRRRMTEYGLSVRQTYTDISDEDLKKMVSDFTATCPNTGYGVVTGHLISMGIRVQQRRVREALRSVDPVGTVLRGLQLNVIPRRPYSVPGPLFLWHIDGNHKLVRWRIVIHGGIDGFSRKIVFLRASNNNMASTVLDCFLEAVQNHGLPRCVRSDKGGENVEVARYMLENRGPEHRSFITGRSVHNQRIER</sequence>
<dbReference type="InterPro" id="IPR001584">
    <property type="entry name" value="Integrase_cat-core"/>
</dbReference>
<evidence type="ECO:0000313" key="4">
    <source>
        <dbReference type="Proteomes" id="UP001557470"/>
    </source>
</evidence>
<protein>
    <recommendedName>
        <fullName evidence="2">Integrase catalytic domain-containing protein</fullName>
    </recommendedName>
</protein>
<evidence type="ECO:0000259" key="2">
    <source>
        <dbReference type="PROSITE" id="PS50994"/>
    </source>
</evidence>
<keyword evidence="4" id="KW-1185">Reference proteome</keyword>
<dbReference type="InterPro" id="IPR036397">
    <property type="entry name" value="RNaseH_sf"/>
</dbReference>
<keyword evidence="1" id="KW-1133">Transmembrane helix</keyword>
<dbReference type="EMBL" id="JAGEUA010000003">
    <property type="protein sequence ID" value="KAL0993876.1"/>
    <property type="molecule type" value="Genomic_DNA"/>
</dbReference>
<gene>
    <name evidence="3" type="ORF">UPYG_G00115060</name>
</gene>
<name>A0ABD0XR46_UMBPY</name>
<accession>A0ABD0XR46</accession>
<evidence type="ECO:0000256" key="1">
    <source>
        <dbReference type="SAM" id="Phobius"/>
    </source>
</evidence>
<reference evidence="3 4" key="1">
    <citation type="submission" date="2024-06" db="EMBL/GenBank/DDBJ databases">
        <authorList>
            <person name="Pan Q."/>
            <person name="Wen M."/>
            <person name="Jouanno E."/>
            <person name="Zahm M."/>
            <person name="Klopp C."/>
            <person name="Cabau C."/>
            <person name="Louis A."/>
            <person name="Berthelot C."/>
            <person name="Parey E."/>
            <person name="Roest Crollius H."/>
            <person name="Montfort J."/>
            <person name="Robinson-Rechavi M."/>
            <person name="Bouchez O."/>
            <person name="Lampietro C."/>
            <person name="Lopez Roques C."/>
            <person name="Donnadieu C."/>
            <person name="Postlethwait J."/>
            <person name="Bobe J."/>
            <person name="Verreycken H."/>
            <person name="Guiguen Y."/>
        </authorList>
    </citation>
    <scope>NUCLEOTIDE SEQUENCE [LARGE SCALE GENOMIC DNA]</scope>
    <source>
        <strain evidence="3">Up_M1</strain>
        <tissue evidence="3">Testis</tissue>
    </source>
</reference>
<dbReference type="Gene3D" id="3.30.420.10">
    <property type="entry name" value="Ribonuclease H-like superfamily/Ribonuclease H"/>
    <property type="match status" value="1"/>
</dbReference>
<dbReference type="Pfam" id="PF24764">
    <property type="entry name" value="rva_4"/>
    <property type="match status" value="1"/>
</dbReference>
<keyword evidence="1" id="KW-0812">Transmembrane</keyword>
<feature type="non-terminal residue" evidence="3">
    <location>
        <position position="1"/>
    </location>
</feature>
<dbReference type="AlphaFoldDB" id="A0ABD0XR46"/>
<comment type="caution">
    <text evidence="3">The sequence shown here is derived from an EMBL/GenBank/DDBJ whole genome shotgun (WGS) entry which is preliminary data.</text>
</comment>
<dbReference type="PANTHER" id="PTHR46791:SF11">
    <property type="entry name" value="INTEGRASE CATALYTIC DOMAIN-CONTAINING PROTEIN"/>
    <property type="match status" value="1"/>
</dbReference>
<feature type="domain" description="Integrase catalytic" evidence="2">
    <location>
        <begin position="239"/>
        <end position="343"/>
    </location>
</feature>